<evidence type="ECO:0000313" key="1">
    <source>
        <dbReference type="EMBL" id="TSD13293.1"/>
    </source>
</evidence>
<dbReference type="EMBL" id="QMDX01000008">
    <property type="protein sequence ID" value="TSD13293.1"/>
    <property type="molecule type" value="Genomic_DNA"/>
</dbReference>
<comment type="caution">
    <text evidence="1">The sequence shown here is derived from an EMBL/GenBank/DDBJ whole genome shotgun (WGS) entry which is preliminary data.</text>
</comment>
<evidence type="ECO:0000313" key="2">
    <source>
        <dbReference type="Proteomes" id="UP000319894"/>
    </source>
</evidence>
<dbReference type="Proteomes" id="UP000319894">
    <property type="component" value="Unassembled WGS sequence"/>
</dbReference>
<proteinExistence type="predicted"/>
<dbReference type="RefSeq" id="WP_144262479.1">
    <property type="nucleotide sequence ID" value="NZ_QMDX01000008.1"/>
</dbReference>
<name>A0A554N7B3_9EURY</name>
<gene>
    <name evidence="1" type="ORF">DP107_12410</name>
</gene>
<sequence>MALYQTQADAQETNGPVDEPVAVEVDVELRVPRGEMGDLPAGVAEVLAGIDGAAVVDVGEIDAVRPAALDIYVDVTGRVEGDFSDHDPDTMADHVADAFGIEAVHAVAVEYGTRADADDYG</sequence>
<keyword evidence="2" id="KW-1185">Reference proteome</keyword>
<accession>A0A554N7B3</accession>
<organism evidence="1 2">
    <name type="scientific">Haloglomus irregulare</name>
    <dbReference type="NCBI Taxonomy" id="2234134"/>
    <lineage>
        <taxon>Archaea</taxon>
        <taxon>Methanobacteriati</taxon>
        <taxon>Methanobacteriota</taxon>
        <taxon>Stenosarchaea group</taxon>
        <taxon>Halobacteria</taxon>
        <taxon>Halobacteriales</taxon>
        <taxon>Natronomonadaceae</taxon>
        <taxon>Haloglomus</taxon>
    </lineage>
</organism>
<protein>
    <submittedName>
        <fullName evidence="1">Uncharacterized protein</fullName>
    </submittedName>
</protein>
<reference evidence="1 2" key="1">
    <citation type="submission" date="2018-06" db="EMBL/GenBank/DDBJ databases">
        <title>Natronomonas sp. F16-60 a new haloarchaeon isolated from a solar saltern of Isla Cristina, Huelva, Spain.</title>
        <authorList>
            <person name="Duran-Viseras A."/>
            <person name="Sanchez-Porro C."/>
            <person name="Ventosa A."/>
        </authorList>
    </citation>
    <scope>NUCLEOTIDE SEQUENCE [LARGE SCALE GENOMIC DNA]</scope>
    <source>
        <strain evidence="1 2">F16-60</strain>
    </source>
</reference>
<dbReference type="AlphaFoldDB" id="A0A554N7B3"/>
<dbReference type="InParanoid" id="A0A554N7B3"/>